<evidence type="ECO:0000256" key="4">
    <source>
        <dbReference type="ARBA" id="ARBA00022692"/>
    </source>
</evidence>
<feature type="domain" description="Ion transport" evidence="13">
    <location>
        <begin position="27"/>
        <end position="226"/>
    </location>
</feature>
<dbReference type="InterPro" id="IPR005821">
    <property type="entry name" value="Ion_trans_dom"/>
</dbReference>
<evidence type="ECO:0000313" key="15">
    <source>
        <dbReference type="Proteomes" id="UP001208041"/>
    </source>
</evidence>
<evidence type="ECO:0000256" key="7">
    <source>
        <dbReference type="ARBA" id="ARBA00022958"/>
    </source>
</evidence>
<feature type="transmembrane region" description="Helical" evidence="12">
    <location>
        <begin position="175"/>
        <end position="192"/>
    </location>
</feature>
<dbReference type="InterPro" id="IPR027359">
    <property type="entry name" value="Volt_channel_dom_sf"/>
</dbReference>
<keyword evidence="15" id="KW-1185">Reference proteome</keyword>
<dbReference type="GO" id="GO:0001508">
    <property type="term" value="P:action potential"/>
    <property type="evidence" value="ECO:0007669"/>
    <property type="project" value="TreeGrafter"/>
</dbReference>
<keyword evidence="9" id="KW-0406">Ion transport</keyword>
<dbReference type="GO" id="GO:0008076">
    <property type="term" value="C:voltage-gated potassium channel complex"/>
    <property type="evidence" value="ECO:0007669"/>
    <property type="project" value="InterPro"/>
</dbReference>
<comment type="caution">
    <text evidence="14">The sequence shown here is derived from an EMBL/GenBank/DDBJ whole genome shotgun (WGS) entry which is preliminary data.</text>
</comment>
<evidence type="ECO:0000259" key="13">
    <source>
        <dbReference type="Pfam" id="PF00520"/>
    </source>
</evidence>
<keyword evidence="11" id="KW-0407">Ion channel</keyword>
<keyword evidence="3" id="KW-0633">Potassium transport</keyword>
<dbReference type="RefSeq" id="WP_263952487.1">
    <property type="nucleotide sequence ID" value="NZ_JAOYFC010000001.1"/>
</dbReference>
<dbReference type="PANTHER" id="PTHR11537:SF254">
    <property type="entry name" value="POTASSIUM VOLTAGE-GATED CHANNEL PROTEIN SHAB"/>
    <property type="match status" value="1"/>
</dbReference>
<keyword evidence="2" id="KW-0813">Transport</keyword>
<evidence type="ECO:0000313" key="14">
    <source>
        <dbReference type="EMBL" id="MCV6823649.1"/>
    </source>
</evidence>
<dbReference type="Pfam" id="PF00520">
    <property type="entry name" value="Ion_trans"/>
    <property type="match status" value="1"/>
</dbReference>
<dbReference type="EMBL" id="JAOYFC010000001">
    <property type="protein sequence ID" value="MCV6823649.1"/>
    <property type="molecule type" value="Genomic_DNA"/>
</dbReference>
<proteinExistence type="predicted"/>
<evidence type="ECO:0000256" key="6">
    <source>
        <dbReference type="ARBA" id="ARBA00022882"/>
    </source>
</evidence>
<dbReference type="InterPro" id="IPR028325">
    <property type="entry name" value="VG_K_chnl"/>
</dbReference>
<feature type="transmembrane region" description="Helical" evidence="12">
    <location>
        <begin position="51"/>
        <end position="69"/>
    </location>
</feature>
<keyword evidence="5" id="KW-0631">Potassium channel</keyword>
<evidence type="ECO:0000256" key="2">
    <source>
        <dbReference type="ARBA" id="ARBA00022448"/>
    </source>
</evidence>
<dbReference type="Gene3D" id="1.10.287.70">
    <property type="match status" value="1"/>
</dbReference>
<feature type="transmembrane region" description="Helical" evidence="12">
    <location>
        <begin position="142"/>
        <end position="163"/>
    </location>
</feature>
<keyword evidence="6" id="KW-0851">Voltage-gated channel</keyword>
<protein>
    <submittedName>
        <fullName evidence="14">Ion transporter</fullName>
    </submittedName>
</protein>
<keyword evidence="4 12" id="KW-0812">Transmembrane</keyword>
<evidence type="ECO:0000256" key="12">
    <source>
        <dbReference type="SAM" id="Phobius"/>
    </source>
</evidence>
<accession>A0AAE3LQL7</accession>
<dbReference type="Gene3D" id="1.20.120.350">
    <property type="entry name" value="Voltage-gated potassium channels. Chain C"/>
    <property type="match status" value="1"/>
</dbReference>
<evidence type="ECO:0000256" key="1">
    <source>
        <dbReference type="ARBA" id="ARBA00004141"/>
    </source>
</evidence>
<dbReference type="Proteomes" id="UP001208041">
    <property type="component" value="Unassembled WGS sequence"/>
</dbReference>
<evidence type="ECO:0000256" key="5">
    <source>
        <dbReference type="ARBA" id="ARBA00022826"/>
    </source>
</evidence>
<sequence length="255" mass="28956">MNRERILQHLDGKVPDGPNKVSWALNTIIAVSAVAISLETMQGLPHWAYEALRVFEFAILLIFLAEYLLRIYCAEKRLRYIFSAWGLIDLVSCLPGLVFFQPQWQVVRTFRLLRILRVLKLFRSSRALERFGEALHSVRSELLMFVFLAMIMLYVSSVGIFIFEHEAQPEIFSSIPSSFWWAIASFTTVGYGDMIPITFGGRVFTTFILFVGLGVVAVPAAIVTTALIDTDSRIKHRKDSDETSQQKSTKGETPK</sequence>
<dbReference type="PANTHER" id="PTHR11537">
    <property type="entry name" value="VOLTAGE-GATED POTASSIUM CHANNEL"/>
    <property type="match status" value="1"/>
</dbReference>
<dbReference type="GO" id="GO:0005249">
    <property type="term" value="F:voltage-gated potassium channel activity"/>
    <property type="evidence" value="ECO:0007669"/>
    <property type="project" value="InterPro"/>
</dbReference>
<keyword evidence="10 12" id="KW-0472">Membrane</keyword>
<dbReference type="PRINTS" id="PR00169">
    <property type="entry name" value="KCHANNEL"/>
</dbReference>
<gene>
    <name evidence="14" type="ORF">OH136_03695</name>
</gene>
<evidence type="ECO:0000256" key="11">
    <source>
        <dbReference type="ARBA" id="ARBA00023303"/>
    </source>
</evidence>
<keyword evidence="7" id="KW-0630">Potassium</keyword>
<evidence type="ECO:0000256" key="8">
    <source>
        <dbReference type="ARBA" id="ARBA00022989"/>
    </source>
</evidence>
<organism evidence="14 15">
    <name type="scientific">Halocynthiibacter halioticoli</name>
    <dbReference type="NCBI Taxonomy" id="2986804"/>
    <lineage>
        <taxon>Bacteria</taxon>
        <taxon>Pseudomonadati</taxon>
        <taxon>Pseudomonadota</taxon>
        <taxon>Alphaproteobacteria</taxon>
        <taxon>Rhodobacterales</taxon>
        <taxon>Paracoccaceae</taxon>
        <taxon>Halocynthiibacter</taxon>
    </lineage>
</organism>
<feature type="transmembrane region" description="Helical" evidence="12">
    <location>
        <begin position="204"/>
        <end position="228"/>
    </location>
</feature>
<evidence type="ECO:0000256" key="9">
    <source>
        <dbReference type="ARBA" id="ARBA00023065"/>
    </source>
</evidence>
<dbReference type="AlphaFoldDB" id="A0AAE3LQL7"/>
<dbReference type="SUPFAM" id="SSF81324">
    <property type="entry name" value="Voltage-gated potassium channels"/>
    <property type="match status" value="1"/>
</dbReference>
<feature type="transmembrane region" description="Helical" evidence="12">
    <location>
        <begin position="21"/>
        <end position="39"/>
    </location>
</feature>
<keyword evidence="8 12" id="KW-1133">Transmembrane helix</keyword>
<name>A0AAE3LQL7_9RHOB</name>
<feature type="transmembrane region" description="Helical" evidence="12">
    <location>
        <begin position="81"/>
        <end position="100"/>
    </location>
</feature>
<comment type="subcellular location">
    <subcellularLocation>
        <location evidence="1">Membrane</location>
        <topology evidence="1">Multi-pass membrane protein</topology>
    </subcellularLocation>
</comment>
<evidence type="ECO:0000256" key="10">
    <source>
        <dbReference type="ARBA" id="ARBA00023136"/>
    </source>
</evidence>
<evidence type="ECO:0000256" key="3">
    <source>
        <dbReference type="ARBA" id="ARBA00022538"/>
    </source>
</evidence>
<reference evidence="14" key="1">
    <citation type="submission" date="2022-10" db="EMBL/GenBank/DDBJ databases">
        <authorList>
            <person name="Yue Y."/>
        </authorList>
    </citation>
    <scope>NUCLEOTIDE SEQUENCE</scope>
    <source>
        <strain evidence="14">Z654</strain>
    </source>
</reference>